<proteinExistence type="predicted"/>
<dbReference type="GO" id="GO:0005840">
    <property type="term" value="C:ribosome"/>
    <property type="evidence" value="ECO:0007669"/>
    <property type="project" value="UniProtKB-KW"/>
</dbReference>
<dbReference type="CDD" id="cd07184">
    <property type="entry name" value="E_set_Isoamylase_like_N"/>
    <property type="match status" value="1"/>
</dbReference>
<reference evidence="2 3" key="1">
    <citation type="submission" date="2013-12" db="EMBL/GenBank/DDBJ databases">
        <authorList>
            <consortium name="DOE Joint Genome Institute"/>
            <person name="Eisen J."/>
            <person name="Huntemann M."/>
            <person name="Han J."/>
            <person name="Chen A."/>
            <person name="Kyrpides N."/>
            <person name="Mavromatis K."/>
            <person name="Markowitz V."/>
            <person name="Palaniappan K."/>
            <person name="Ivanova N."/>
            <person name="Schaumberg A."/>
            <person name="Pati A."/>
            <person name="Liolios K."/>
            <person name="Nordberg H.P."/>
            <person name="Cantor M.N."/>
            <person name="Hua S.X."/>
            <person name="Woyke T."/>
        </authorList>
    </citation>
    <scope>NUCLEOTIDE SEQUENCE [LARGE SCALE GENOMIC DNA]</scope>
    <source>
        <strain evidence="3">DSM 19437</strain>
    </source>
</reference>
<dbReference type="HOGENOM" id="CLU_1045206_0_0_10"/>
<dbReference type="STRING" id="929713.NIASO_13435"/>
<name>W0F3K6_9BACT</name>
<organism evidence="2 3">
    <name type="scientific">Niabella soli DSM 19437</name>
    <dbReference type="NCBI Taxonomy" id="929713"/>
    <lineage>
        <taxon>Bacteria</taxon>
        <taxon>Pseudomonadati</taxon>
        <taxon>Bacteroidota</taxon>
        <taxon>Chitinophagia</taxon>
        <taxon>Chitinophagales</taxon>
        <taxon>Chitinophagaceae</taxon>
        <taxon>Niabella</taxon>
    </lineage>
</organism>
<dbReference type="InterPro" id="IPR004193">
    <property type="entry name" value="Glyco_hydro_13_N"/>
</dbReference>
<sequence length="266" mass="29399">MNAKDTDGSFKNNRAFFKICRSLPEHSKKEINLFLLPLRFENLIQIIHNMKEIIFSLPQEALGTASSVVLLGDFNDWDLDKAILLKKGKDGIWKAAVKLKPGHTYEYRFLLDDGRWVNDWAATAYVHKHHFGIDNSVITIGEDTVVAKEPAKAASARAKAPAKKAAKAPAKPARSTGGKIAEIIKNDLTKIEGVGPAIAKLLEKENIHSFKDLSKATAKKLKEILDAAGSKFAMHNPKSWPKQAKLAAAEKWEELKALQDELIGGK</sequence>
<dbReference type="KEGG" id="nso:NIASO_13435"/>
<feature type="domain" description="Glycoside hydrolase family 13 N-terminal" evidence="1">
    <location>
        <begin position="64"/>
        <end position="115"/>
    </location>
</feature>
<dbReference type="Gene3D" id="1.10.150.20">
    <property type="entry name" value="5' to 3' exonuclease, C-terminal subdomain"/>
    <property type="match status" value="1"/>
</dbReference>
<dbReference type="Proteomes" id="UP000003586">
    <property type="component" value="Chromosome"/>
</dbReference>
<keyword evidence="2" id="KW-0689">Ribosomal protein</keyword>
<dbReference type="Pfam" id="PF02922">
    <property type="entry name" value="CBM_48"/>
    <property type="match status" value="1"/>
</dbReference>
<dbReference type="InterPro" id="IPR014756">
    <property type="entry name" value="Ig_E-set"/>
</dbReference>
<keyword evidence="3" id="KW-1185">Reference proteome</keyword>
<dbReference type="SUPFAM" id="SSF81296">
    <property type="entry name" value="E set domains"/>
    <property type="match status" value="1"/>
</dbReference>
<dbReference type="Gene3D" id="2.60.40.10">
    <property type="entry name" value="Immunoglobulins"/>
    <property type="match status" value="1"/>
</dbReference>
<keyword evidence="2" id="KW-0687">Ribonucleoprotein</keyword>
<evidence type="ECO:0000259" key="1">
    <source>
        <dbReference type="Pfam" id="PF02922"/>
    </source>
</evidence>
<evidence type="ECO:0000313" key="2">
    <source>
        <dbReference type="EMBL" id="AHF15891.1"/>
    </source>
</evidence>
<dbReference type="InterPro" id="IPR013783">
    <property type="entry name" value="Ig-like_fold"/>
</dbReference>
<evidence type="ECO:0000313" key="3">
    <source>
        <dbReference type="Proteomes" id="UP000003586"/>
    </source>
</evidence>
<dbReference type="eggNOG" id="COG3743">
    <property type="taxonomic scope" value="Bacteria"/>
</dbReference>
<dbReference type="GO" id="GO:0005975">
    <property type="term" value="P:carbohydrate metabolic process"/>
    <property type="evidence" value="ECO:0007669"/>
    <property type="project" value="InterPro"/>
</dbReference>
<protein>
    <submittedName>
        <fullName evidence="2">50S ribosomal protein L21</fullName>
    </submittedName>
</protein>
<dbReference type="AlphaFoldDB" id="W0F3K6"/>
<dbReference type="Pfam" id="PF14520">
    <property type="entry name" value="HHH_5"/>
    <property type="match status" value="1"/>
</dbReference>
<dbReference type="eggNOG" id="COG0296">
    <property type="taxonomic scope" value="Bacteria"/>
</dbReference>
<accession>W0F3K6</accession>
<gene>
    <name evidence="2" type="ORF">NIASO_13435</name>
</gene>
<dbReference type="GO" id="GO:0004553">
    <property type="term" value="F:hydrolase activity, hydrolyzing O-glycosyl compounds"/>
    <property type="evidence" value="ECO:0007669"/>
    <property type="project" value="InterPro"/>
</dbReference>
<dbReference type="EMBL" id="CP007035">
    <property type="protein sequence ID" value="AHF15891.1"/>
    <property type="molecule type" value="Genomic_DNA"/>
</dbReference>